<proteinExistence type="predicted"/>
<organism evidence="1 2">
    <name type="scientific">Sphingobium rhizovicinum</name>
    <dbReference type="NCBI Taxonomy" id="432308"/>
    <lineage>
        <taxon>Bacteria</taxon>
        <taxon>Pseudomonadati</taxon>
        <taxon>Pseudomonadota</taxon>
        <taxon>Alphaproteobacteria</taxon>
        <taxon>Sphingomonadales</taxon>
        <taxon>Sphingomonadaceae</taxon>
        <taxon>Sphingobium</taxon>
    </lineage>
</organism>
<dbReference type="Proteomes" id="UP001595681">
    <property type="component" value="Unassembled WGS sequence"/>
</dbReference>
<dbReference type="EMBL" id="JBHRVU010000004">
    <property type="protein sequence ID" value="MFC3441203.1"/>
    <property type="molecule type" value="Genomic_DNA"/>
</dbReference>
<evidence type="ECO:0000313" key="2">
    <source>
        <dbReference type="Proteomes" id="UP001595681"/>
    </source>
</evidence>
<gene>
    <name evidence="1" type="ORF">ACFOKF_08325</name>
</gene>
<sequence length="105" mass="11609">MHFMFDGKFTPASIGADLEPLWHLLQEKGVTSITDVRISLTGMGDDHTRYQVRDEAGIITTMVFAADRSKTGPASSYVPHPWTSIATRPDELEVNPFSTAFGHDD</sequence>
<reference evidence="2" key="1">
    <citation type="journal article" date="2019" name="Int. J. Syst. Evol. Microbiol.">
        <title>The Global Catalogue of Microorganisms (GCM) 10K type strain sequencing project: providing services to taxonomists for standard genome sequencing and annotation.</title>
        <authorList>
            <consortium name="The Broad Institute Genomics Platform"/>
            <consortium name="The Broad Institute Genome Sequencing Center for Infectious Disease"/>
            <person name="Wu L."/>
            <person name="Ma J."/>
        </authorList>
    </citation>
    <scope>NUCLEOTIDE SEQUENCE [LARGE SCALE GENOMIC DNA]</scope>
    <source>
        <strain evidence="2">CCM 7491</strain>
    </source>
</reference>
<dbReference type="RefSeq" id="WP_380794893.1">
    <property type="nucleotide sequence ID" value="NZ_JBHRVU010000004.1"/>
</dbReference>
<evidence type="ECO:0000313" key="1">
    <source>
        <dbReference type="EMBL" id="MFC3441203.1"/>
    </source>
</evidence>
<protein>
    <submittedName>
        <fullName evidence="1">Uncharacterized protein</fullName>
    </submittedName>
</protein>
<accession>A0ABV7NDE0</accession>
<name>A0ABV7NDE0_9SPHN</name>
<keyword evidence="2" id="KW-1185">Reference proteome</keyword>
<comment type="caution">
    <text evidence="1">The sequence shown here is derived from an EMBL/GenBank/DDBJ whole genome shotgun (WGS) entry which is preliminary data.</text>
</comment>